<protein>
    <submittedName>
        <fullName evidence="7">Chitin-binding protein</fullName>
    </submittedName>
</protein>
<name>A0A378JQN8_9GAMM</name>
<evidence type="ECO:0000259" key="5">
    <source>
        <dbReference type="Pfam" id="PF03067"/>
    </source>
</evidence>
<dbReference type="GO" id="GO:0008061">
    <property type="term" value="F:chitin binding"/>
    <property type="evidence" value="ECO:0007669"/>
    <property type="project" value="UniProtKB-KW"/>
</dbReference>
<reference evidence="7 8" key="1">
    <citation type="submission" date="2018-06" db="EMBL/GenBank/DDBJ databases">
        <authorList>
            <consortium name="Pathogen Informatics"/>
            <person name="Doyle S."/>
        </authorList>
    </citation>
    <scope>NUCLEOTIDE SEQUENCE [LARGE SCALE GENOMIC DNA]</scope>
    <source>
        <strain evidence="7 8">NCTC13316</strain>
    </source>
</reference>
<evidence type="ECO:0000313" key="7">
    <source>
        <dbReference type="EMBL" id="STX52220.1"/>
    </source>
</evidence>
<organism evidence="7 8">
    <name type="scientific">Legionella busanensis</name>
    <dbReference type="NCBI Taxonomy" id="190655"/>
    <lineage>
        <taxon>Bacteria</taxon>
        <taxon>Pseudomonadati</taxon>
        <taxon>Pseudomonadota</taxon>
        <taxon>Gammaproteobacteria</taxon>
        <taxon>Legionellales</taxon>
        <taxon>Legionellaceae</taxon>
        <taxon>Legionella</taxon>
    </lineage>
</organism>
<feature type="chain" id="PRO_5016797095" evidence="4">
    <location>
        <begin position="27"/>
        <end position="556"/>
    </location>
</feature>
<keyword evidence="1" id="KW-0964">Secreted</keyword>
<dbReference type="Pfam" id="PF03067">
    <property type="entry name" value="LPMO_10"/>
    <property type="match status" value="1"/>
</dbReference>
<accession>A0A378JQN8</accession>
<dbReference type="CDD" id="cd21177">
    <property type="entry name" value="LPMO_AA10"/>
    <property type="match status" value="1"/>
</dbReference>
<dbReference type="PANTHER" id="PTHR34823:SF1">
    <property type="entry name" value="CHITIN-BINDING TYPE-4 DOMAIN-CONTAINING PROTEIN"/>
    <property type="match status" value="1"/>
</dbReference>
<keyword evidence="2" id="KW-0147">Chitin-binding</keyword>
<evidence type="ECO:0000313" key="8">
    <source>
        <dbReference type="Proteomes" id="UP000254794"/>
    </source>
</evidence>
<evidence type="ECO:0000256" key="4">
    <source>
        <dbReference type="SAM" id="SignalP"/>
    </source>
</evidence>
<dbReference type="InterPro" id="IPR014756">
    <property type="entry name" value="Ig_E-set"/>
</dbReference>
<dbReference type="Pfam" id="PF18416">
    <property type="entry name" value="GbpA_2"/>
    <property type="match status" value="1"/>
</dbReference>
<feature type="signal peptide" evidence="4">
    <location>
        <begin position="1"/>
        <end position="26"/>
    </location>
</feature>
<dbReference type="PANTHER" id="PTHR34823">
    <property type="entry name" value="GLCNAC-BINDING PROTEIN A"/>
    <property type="match status" value="1"/>
</dbReference>
<keyword evidence="3 4" id="KW-0732">Signal</keyword>
<sequence length="556" mass="62159">MKHLKRLSLTFFTYLFILQFSSAAFAHGVIESPPSREQFCGVESKPDEIFKDKMTHEKCRPIMTKEDGTIDNSIYNFMAVLTHTIGRSTKPIDQLPKYVCGFASEMWSGGKTPWDRANDWPTTQIAGGQQKFTWNISWGNHFGDTEEFVYWITKPDFQFDPTKELTWNDFETTPFCHLKYNDQTPNANPNIVPDKANNRFITTCTVPARTNRAVIYGEWGRNSYTYERFHSCIDVVFSGTNPPPTVKAVIRALPTTVTGPTELQLDGSQSVGTNLTYNWSIDADNQAPYQLQNSQSAKARLLIANINAQQLVRVNLTVQQGQTTNRVSTQFTHLPAVTATWKMVGRATLDSTLQAGDKIQLRLIDNAGKDYFFPTTPIELTTDTARPDNWAYMLAQAVNPANQFSAKIGVLSSDNKTIEPIKSATANMIYVPVNSTIVNGYIQVNKTTEPTQPCTSQRKQGSGSYWLGYDIFADTTPIVLDFSATGIDLTKIIVDKGVFTDVRVLDKDKLYIGGKPAWVTKTNPGYMAFFGPNYGSYDPFNSPINANCQTGALIKK</sequence>
<evidence type="ECO:0000259" key="6">
    <source>
        <dbReference type="Pfam" id="PF18416"/>
    </source>
</evidence>
<evidence type="ECO:0000256" key="1">
    <source>
        <dbReference type="ARBA" id="ARBA00022525"/>
    </source>
</evidence>
<dbReference type="SUPFAM" id="SSF81296">
    <property type="entry name" value="E set domains"/>
    <property type="match status" value="1"/>
</dbReference>
<feature type="domain" description="Chitin-binding type-4" evidence="5">
    <location>
        <begin position="27"/>
        <end position="235"/>
    </location>
</feature>
<dbReference type="InterPro" id="IPR004302">
    <property type="entry name" value="Cellulose/chitin-bd_N"/>
</dbReference>
<proteinExistence type="predicted"/>
<dbReference type="EMBL" id="UGOD01000001">
    <property type="protein sequence ID" value="STX52220.1"/>
    <property type="molecule type" value="Genomic_DNA"/>
</dbReference>
<dbReference type="Gene3D" id="3.30.70.2150">
    <property type="match status" value="1"/>
</dbReference>
<dbReference type="OrthoDB" id="3675244at2"/>
<evidence type="ECO:0000256" key="2">
    <source>
        <dbReference type="ARBA" id="ARBA00022669"/>
    </source>
</evidence>
<dbReference type="Gene3D" id="2.70.50.50">
    <property type="entry name" value="chitin-binding protein cbp21"/>
    <property type="match status" value="1"/>
</dbReference>
<dbReference type="Proteomes" id="UP000254794">
    <property type="component" value="Unassembled WGS sequence"/>
</dbReference>
<keyword evidence="8" id="KW-1185">Reference proteome</keyword>
<evidence type="ECO:0000256" key="3">
    <source>
        <dbReference type="ARBA" id="ARBA00022729"/>
    </source>
</evidence>
<dbReference type="RefSeq" id="WP_115331792.1">
    <property type="nucleotide sequence ID" value="NZ_CAAAHP010000005.1"/>
</dbReference>
<dbReference type="InterPro" id="IPR051024">
    <property type="entry name" value="GlcNAc_Chitin_IntDeg"/>
</dbReference>
<gene>
    <name evidence="7" type="ORF">NCTC13316_02324</name>
</gene>
<feature type="domain" description="N-acetylglucosamine binding protein A" evidence="6">
    <location>
        <begin position="341"/>
        <end position="441"/>
    </location>
</feature>
<dbReference type="InterPro" id="IPR041029">
    <property type="entry name" value="GbpA_2"/>
</dbReference>
<dbReference type="AlphaFoldDB" id="A0A378JQN8"/>